<sequence length="84" mass="8950">MMERSEISATLRSVVGARCARISNSSPRQFSSARGVGKAPATPFLRLAVEQSSSHIADIKPLWICAWKMADGEAGTEGINIFAG</sequence>
<organism evidence="1">
    <name type="scientific">Anopheles sinensis</name>
    <name type="common">Mosquito</name>
    <dbReference type="NCBI Taxonomy" id="74873"/>
    <lineage>
        <taxon>Eukaryota</taxon>
        <taxon>Metazoa</taxon>
        <taxon>Ecdysozoa</taxon>
        <taxon>Arthropoda</taxon>
        <taxon>Hexapoda</taxon>
        <taxon>Insecta</taxon>
        <taxon>Pterygota</taxon>
        <taxon>Neoptera</taxon>
        <taxon>Endopterygota</taxon>
        <taxon>Diptera</taxon>
        <taxon>Nematocera</taxon>
        <taxon>Culicoidea</taxon>
        <taxon>Culicidae</taxon>
        <taxon>Anophelinae</taxon>
        <taxon>Anopheles</taxon>
    </lineage>
</organism>
<dbReference type="AlphaFoldDB" id="A0A084VKL7"/>
<reference evidence="2" key="2">
    <citation type="submission" date="2020-05" db="UniProtKB">
        <authorList>
            <consortium name="EnsemblMetazoa"/>
        </authorList>
    </citation>
    <scope>IDENTIFICATION</scope>
</reference>
<name>A0A084VKL7_ANOSI</name>
<protein>
    <submittedName>
        <fullName evidence="1 2">Fimbrial protein domain-containing protein</fullName>
    </submittedName>
</protein>
<dbReference type="EMBL" id="KE524948">
    <property type="protein sequence ID" value="KFB38511.1"/>
    <property type="molecule type" value="Genomic_DNA"/>
</dbReference>
<dbReference type="EMBL" id="ATLV01014231">
    <property type="status" value="NOT_ANNOTATED_CDS"/>
    <property type="molecule type" value="Genomic_DNA"/>
</dbReference>
<evidence type="ECO:0000313" key="2">
    <source>
        <dbReference type="EnsemblMetazoa" id="ASIC005918-PA"/>
    </source>
</evidence>
<accession>A0A084VKL7</accession>
<reference evidence="1 3" key="1">
    <citation type="journal article" date="2014" name="BMC Genomics">
        <title>Genome sequence of Anopheles sinensis provides insight into genetics basis of mosquito competence for malaria parasites.</title>
        <authorList>
            <person name="Zhou D."/>
            <person name="Zhang D."/>
            <person name="Ding G."/>
            <person name="Shi L."/>
            <person name="Hou Q."/>
            <person name="Ye Y."/>
            <person name="Xu Y."/>
            <person name="Zhou H."/>
            <person name="Xiong C."/>
            <person name="Li S."/>
            <person name="Yu J."/>
            <person name="Hong S."/>
            <person name="Yu X."/>
            <person name="Zou P."/>
            <person name="Chen C."/>
            <person name="Chang X."/>
            <person name="Wang W."/>
            <person name="Lv Y."/>
            <person name="Sun Y."/>
            <person name="Ma L."/>
            <person name="Shen B."/>
            <person name="Zhu C."/>
        </authorList>
    </citation>
    <scope>NUCLEOTIDE SEQUENCE [LARGE SCALE GENOMIC DNA]</scope>
</reference>
<proteinExistence type="predicted"/>
<gene>
    <name evidence="1" type="ORF">ZHAS_00005918</name>
</gene>
<evidence type="ECO:0000313" key="1">
    <source>
        <dbReference type="EMBL" id="KFB38511.1"/>
    </source>
</evidence>
<keyword evidence="3" id="KW-1185">Reference proteome</keyword>
<evidence type="ECO:0000313" key="3">
    <source>
        <dbReference type="Proteomes" id="UP000030765"/>
    </source>
</evidence>
<dbReference type="Proteomes" id="UP000030765">
    <property type="component" value="Unassembled WGS sequence"/>
</dbReference>
<dbReference type="EnsemblMetazoa" id="ASIC005918-RA">
    <property type="protein sequence ID" value="ASIC005918-PA"/>
    <property type="gene ID" value="ASIC005918"/>
</dbReference>
<dbReference type="VEuPathDB" id="VectorBase:ASIC005918"/>